<dbReference type="Proteomes" id="UP000075714">
    <property type="component" value="Unassembled WGS sequence"/>
</dbReference>
<protein>
    <recommendedName>
        <fullName evidence="3">Cytochrome b5 heme-binding domain-containing protein</fullName>
    </recommendedName>
</protein>
<dbReference type="InterPro" id="IPR036400">
    <property type="entry name" value="Cyt_B5-like_heme/steroid_sf"/>
</dbReference>
<dbReference type="InterPro" id="IPR001199">
    <property type="entry name" value="Cyt_B5-like_heme/steroid-bd"/>
</dbReference>
<dbReference type="AlphaFoldDB" id="A0A150FVW3"/>
<dbReference type="InterPro" id="IPR050577">
    <property type="entry name" value="MAPR/NEUFC/NENF-like"/>
</dbReference>
<dbReference type="PANTHER" id="PTHR10281:SF4">
    <property type="entry name" value="NEUFERRICIN"/>
    <property type="match status" value="1"/>
</dbReference>
<name>A0A150FVW3_GONPE</name>
<dbReference type="EMBL" id="LSYV01000301">
    <property type="protein sequence ID" value="KXZ41727.1"/>
    <property type="molecule type" value="Genomic_DNA"/>
</dbReference>
<evidence type="ECO:0000256" key="1">
    <source>
        <dbReference type="ARBA" id="ARBA00022665"/>
    </source>
</evidence>
<dbReference type="PANTHER" id="PTHR10281">
    <property type="entry name" value="MEMBRANE-ASSOCIATED PROGESTERONE RECEPTOR COMPONENT-RELATED"/>
    <property type="match status" value="1"/>
</dbReference>
<dbReference type="SUPFAM" id="SSF55856">
    <property type="entry name" value="Cytochrome b5-like heme/steroid binding domain"/>
    <property type="match status" value="1"/>
</dbReference>
<comment type="caution">
    <text evidence="4">The sequence shown here is derived from an EMBL/GenBank/DDBJ whole genome shotgun (WGS) entry which is preliminary data.</text>
</comment>
<proteinExistence type="inferred from homology"/>
<dbReference type="Pfam" id="PF00173">
    <property type="entry name" value="Cyt-b5"/>
    <property type="match status" value="1"/>
</dbReference>
<organism evidence="4 5">
    <name type="scientific">Gonium pectorale</name>
    <name type="common">Green alga</name>
    <dbReference type="NCBI Taxonomy" id="33097"/>
    <lineage>
        <taxon>Eukaryota</taxon>
        <taxon>Viridiplantae</taxon>
        <taxon>Chlorophyta</taxon>
        <taxon>core chlorophytes</taxon>
        <taxon>Chlorophyceae</taxon>
        <taxon>CS clade</taxon>
        <taxon>Chlamydomonadales</taxon>
        <taxon>Volvocaceae</taxon>
        <taxon>Gonium</taxon>
    </lineage>
</organism>
<evidence type="ECO:0000259" key="3">
    <source>
        <dbReference type="SMART" id="SM01117"/>
    </source>
</evidence>
<dbReference type="GO" id="GO:0016020">
    <property type="term" value="C:membrane"/>
    <property type="evidence" value="ECO:0007669"/>
    <property type="project" value="TreeGrafter"/>
</dbReference>
<keyword evidence="1" id="KW-0446">Lipid-binding</keyword>
<evidence type="ECO:0000313" key="5">
    <source>
        <dbReference type="Proteomes" id="UP000075714"/>
    </source>
</evidence>
<comment type="similarity">
    <text evidence="2">Belongs to the cytochrome b5 family. MAPR subfamily.</text>
</comment>
<keyword evidence="1" id="KW-0754">Steroid-binding</keyword>
<keyword evidence="5" id="KW-1185">Reference proteome</keyword>
<dbReference type="GO" id="GO:0012505">
    <property type="term" value="C:endomembrane system"/>
    <property type="evidence" value="ECO:0007669"/>
    <property type="project" value="TreeGrafter"/>
</dbReference>
<dbReference type="Gene3D" id="3.10.120.10">
    <property type="entry name" value="Cytochrome b5-like heme/steroid binding domain"/>
    <property type="match status" value="1"/>
</dbReference>
<gene>
    <name evidence="4" type="ORF">GPECTOR_302g822</name>
</gene>
<feature type="domain" description="Cytochrome b5 heme-binding" evidence="3">
    <location>
        <begin position="11"/>
        <end position="105"/>
    </location>
</feature>
<dbReference type="GO" id="GO:0005496">
    <property type="term" value="F:steroid binding"/>
    <property type="evidence" value="ECO:0007669"/>
    <property type="project" value="UniProtKB-KW"/>
</dbReference>
<sequence length="209" mass="23683">MGPRAPTQALFNEESLARYNGKSDSPLYLVILGEVFDVTKGRRHYDSDKGYGCFIGRDSTRAFITGDFENDRTDDVTDFTPEQLKGLVEWRAFYHKQYTFKGRLVGRFYDVRGRPTRALLAVEEQAAKARSEEELQREWEAQWPACSVRWTQAEGGTVWCDDGAYPRKVLTQLPGGNPTTRCACFKEIGWSDVRQVYPGCAPDASQCSV</sequence>
<evidence type="ECO:0000313" key="4">
    <source>
        <dbReference type="EMBL" id="KXZ41727.1"/>
    </source>
</evidence>
<dbReference type="OrthoDB" id="10257697at2759"/>
<reference evidence="5" key="1">
    <citation type="journal article" date="2016" name="Nat. Commun.">
        <title>The Gonium pectorale genome demonstrates co-option of cell cycle regulation during the evolution of multicellularity.</title>
        <authorList>
            <person name="Hanschen E.R."/>
            <person name="Marriage T.N."/>
            <person name="Ferris P.J."/>
            <person name="Hamaji T."/>
            <person name="Toyoda A."/>
            <person name="Fujiyama A."/>
            <person name="Neme R."/>
            <person name="Noguchi H."/>
            <person name="Minakuchi Y."/>
            <person name="Suzuki M."/>
            <person name="Kawai-Toyooka H."/>
            <person name="Smith D.R."/>
            <person name="Sparks H."/>
            <person name="Anderson J."/>
            <person name="Bakaric R."/>
            <person name="Luria V."/>
            <person name="Karger A."/>
            <person name="Kirschner M.W."/>
            <person name="Durand P.M."/>
            <person name="Michod R.E."/>
            <person name="Nozaki H."/>
            <person name="Olson B.J."/>
        </authorList>
    </citation>
    <scope>NUCLEOTIDE SEQUENCE [LARGE SCALE GENOMIC DNA]</scope>
    <source>
        <strain evidence="5">NIES-2863</strain>
    </source>
</reference>
<dbReference type="SMART" id="SM01117">
    <property type="entry name" value="Cyt-b5"/>
    <property type="match status" value="1"/>
</dbReference>
<evidence type="ECO:0000256" key="2">
    <source>
        <dbReference type="ARBA" id="ARBA00038357"/>
    </source>
</evidence>
<accession>A0A150FVW3</accession>